<dbReference type="Pfam" id="PF12890">
    <property type="entry name" value="DHOase"/>
    <property type="match status" value="1"/>
</dbReference>
<comment type="function">
    <text evidence="1 6">Catalyzes the reversible cyclization of carbamoyl aspartate to dihydroorotate.</text>
</comment>
<dbReference type="PATRIC" id="fig|679200.3.peg.1421"/>
<comment type="cofactor">
    <cofactor evidence="6">
        <name>Zn(2+)</name>
        <dbReference type="ChEBI" id="CHEBI:29105"/>
    </cofactor>
    <text evidence="6">Binds 2 Zn(2+) ions per subunit.</text>
</comment>
<dbReference type="HAMAP" id="MF_00220_B">
    <property type="entry name" value="PyrC_classI_B"/>
    <property type="match status" value="1"/>
</dbReference>
<reference evidence="8 9" key="1">
    <citation type="submission" date="2011-08" db="EMBL/GenBank/DDBJ databases">
        <title>The Genome Sequence of Johnsonella ignava ATCC 51276.</title>
        <authorList>
            <consortium name="The Broad Institute Genome Sequencing Platform"/>
            <person name="Earl A."/>
            <person name="Ward D."/>
            <person name="Feldgarden M."/>
            <person name="Gevers D."/>
            <person name="Izard J."/>
            <person name="Blanton J.M."/>
            <person name="Baranova O.V."/>
            <person name="Dewhirst F.E."/>
            <person name="Young S.K."/>
            <person name="Zeng Q."/>
            <person name="Gargeya S."/>
            <person name="Fitzgerald M."/>
            <person name="Haas B."/>
            <person name="Abouelleil A."/>
            <person name="Alvarado L."/>
            <person name="Arachchi H.M."/>
            <person name="Berlin A."/>
            <person name="Brown A."/>
            <person name="Chapman S.B."/>
            <person name="Chen Z."/>
            <person name="Dunbar C."/>
            <person name="Freedman E."/>
            <person name="Gearin G."/>
            <person name="Gellesch M."/>
            <person name="Goldberg J."/>
            <person name="Griggs A."/>
            <person name="Gujja S."/>
            <person name="Heiman D."/>
            <person name="Howarth C."/>
            <person name="Larson L."/>
            <person name="Lui A."/>
            <person name="MacDonald P.J.P."/>
            <person name="Montmayeur A."/>
            <person name="Murphy C."/>
            <person name="Neiman D."/>
            <person name="Pearson M."/>
            <person name="Priest M."/>
            <person name="Roberts A."/>
            <person name="Saif S."/>
            <person name="Shea T."/>
            <person name="Shenoy N."/>
            <person name="Sisk P."/>
            <person name="Stolte C."/>
            <person name="Sykes S."/>
            <person name="Wortman J."/>
            <person name="Nusbaum C."/>
            <person name="Birren B."/>
        </authorList>
    </citation>
    <scope>NUCLEOTIDE SEQUENCE [LARGE SCALE GENOMIC DNA]</scope>
    <source>
        <strain evidence="8 9">ATCC 51276</strain>
    </source>
</reference>
<dbReference type="InterPro" id="IPR050138">
    <property type="entry name" value="DHOase/Allantoinase_Hydrolase"/>
</dbReference>
<proteinExistence type="inferred from homology"/>
<feature type="binding site" evidence="6">
    <location>
        <position position="238"/>
    </location>
    <ligand>
        <name>Zn(2+)</name>
        <dbReference type="ChEBI" id="CHEBI:29105"/>
        <label>2</label>
    </ligand>
</feature>
<feature type="binding site" evidence="6">
    <location>
        <position position="315"/>
    </location>
    <ligand>
        <name>substrate</name>
    </ligand>
</feature>
<comment type="pathway">
    <text evidence="6">Pyrimidine metabolism; UMP biosynthesis via de novo pathway; (S)-dihydroorotate from bicarbonate: step 3/3.</text>
</comment>
<feature type="binding site" evidence="6">
    <location>
        <position position="284"/>
    </location>
    <ligand>
        <name>substrate</name>
    </ligand>
</feature>
<evidence type="ECO:0000256" key="2">
    <source>
        <dbReference type="ARBA" id="ARBA00010286"/>
    </source>
</evidence>
<evidence type="ECO:0000259" key="7">
    <source>
        <dbReference type="Pfam" id="PF12890"/>
    </source>
</evidence>
<dbReference type="GO" id="GO:0005737">
    <property type="term" value="C:cytoplasm"/>
    <property type="evidence" value="ECO:0007669"/>
    <property type="project" value="TreeGrafter"/>
</dbReference>
<gene>
    <name evidence="6" type="primary">pyrC</name>
    <name evidence="8" type="ORF">HMPREF9333_01338</name>
</gene>
<evidence type="ECO:0000256" key="1">
    <source>
        <dbReference type="ARBA" id="ARBA00002368"/>
    </source>
</evidence>
<name>G5GIE8_9FIRM</name>
<keyword evidence="6" id="KW-0862">Zinc</keyword>
<dbReference type="Proteomes" id="UP000003011">
    <property type="component" value="Unassembled WGS sequence"/>
</dbReference>
<evidence type="ECO:0000256" key="3">
    <source>
        <dbReference type="ARBA" id="ARBA00022723"/>
    </source>
</evidence>
<comment type="caution">
    <text evidence="6">Lacks conserved residue(s) required for the propagation of feature annotation.</text>
</comment>
<feature type="binding site" evidence="6">
    <location>
        <position position="158"/>
    </location>
    <ligand>
        <name>Zn(2+)</name>
        <dbReference type="ChEBI" id="CHEBI:29105"/>
        <label>2</label>
    </ligand>
</feature>
<dbReference type="InterPro" id="IPR024403">
    <property type="entry name" value="DHOase_cat"/>
</dbReference>
<dbReference type="Gene3D" id="2.30.40.10">
    <property type="entry name" value="Urease, subunit C, domain 1"/>
    <property type="match status" value="1"/>
</dbReference>
<dbReference type="GO" id="GO:0006145">
    <property type="term" value="P:purine nucleobase catabolic process"/>
    <property type="evidence" value="ECO:0007669"/>
    <property type="project" value="TreeGrafter"/>
</dbReference>
<feature type="binding site" evidence="6">
    <location>
        <position position="311"/>
    </location>
    <ligand>
        <name>Zn(2+)</name>
        <dbReference type="ChEBI" id="CHEBI:29105"/>
        <label>1</label>
    </ligand>
</feature>
<evidence type="ECO:0000256" key="5">
    <source>
        <dbReference type="ARBA" id="ARBA00022975"/>
    </source>
</evidence>
<feature type="active site" evidence="6">
    <location>
        <position position="311"/>
    </location>
</feature>
<feature type="domain" description="Dihydroorotase catalytic" evidence="7">
    <location>
        <begin position="58"/>
        <end position="243"/>
    </location>
</feature>
<dbReference type="SUPFAM" id="SSF51338">
    <property type="entry name" value="Composite domain of metallo-dependent hydrolases"/>
    <property type="match status" value="1"/>
</dbReference>
<dbReference type="EC" id="3.5.2.3" evidence="6"/>
<dbReference type="PANTHER" id="PTHR43668">
    <property type="entry name" value="ALLANTOINASE"/>
    <property type="match status" value="1"/>
</dbReference>
<keyword evidence="9" id="KW-1185">Reference proteome</keyword>
<dbReference type="STRING" id="679200.HMPREF9333_01338"/>
<dbReference type="AlphaFoldDB" id="G5GIE8"/>
<comment type="similarity">
    <text evidence="2 6">Belongs to the metallo-dependent hydrolases superfamily. DHOase family. Class I DHOase subfamily.</text>
</comment>
<sequence>MLRNVRLIDPASKTDGIRDIIITDRKFLKIGIGLVLDASMLARAKGERLEIIDCRGLVAAPGLIDVHVHMRDPGFTHKESILTAAAAAAAGGFTTIIGMANTNPPIDDEAGILHVLTEGRKTGIRVKTCATITRGMAGKELVDMKHLKECGAAGFTDDGKPLVDIELVKEAMKTAAKLKMPLSFHEEDPECVKECGVNHGSVSEQLGLYGAEAMAEIKMIERDCRLAGEYGAIINIQHLSTKEGVDIVRKAKKLGIKVHAEATPHHFSLTQEAVLKYGTNAKMNPPLRTQEDRLAIIAGIDDGTIDIIATDHAPHTREEKRVDFVDAPSGITGLETSLSLGIMNLVDSGYISLTKLISRMSLAPAKLYNLEGGMVKEDAPADIVVFDPEQVWFYDKTFSKSSNSPWFKSKLKGKVVLTICNGFIVYDGRE</sequence>
<feature type="binding site" evidence="6">
    <location>
        <position position="67"/>
    </location>
    <ligand>
        <name>Zn(2+)</name>
        <dbReference type="ChEBI" id="CHEBI:29105"/>
        <label>1</label>
    </ligand>
</feature>
<dbReference type="EMBL" id="ACZL01000021">
    <property type="protein sequence ID" value="EHI55623.1"/>
    <property type="molecule type" value="Genomic_DNA"/>
</dbReference>
<protein>
    <recommendedName>
        <fullName evidence="6">Dihydroorotase</fullName>
        <shortName evidence="6">DHOase</shortName>
        <ecNumber evidence="6">3.5.2.3</ecNumber>
    </recommendedName>
</protein>
<feature type="binding site" evidence="6">
    <location>
        <begin position="69"/>
        <end position="71"/>
    </location>
    <ligand>
        <name>substrate</name>
    </ligand>
</feature>
<keyword evidence="4 6" id="KW-0378">Hydrolase</keyword>
<evidence type="ECO:0000313" key="9">
    <source>
        <dbReference type="Proteomes" id="UP000003011"/>
    </source>
</evidence>
<dbReference type="PROSITE" id="PS00483">
    <property type="entry name" value="DIHYDROOROTASE_2"/>
    <property type="match status" value="1"/>
</dbReference>
<dbReference type="PANTHER" id="PTHR43668:SF2">
    <property type="entry name" value="ALLANTOINASE"/>
    <property type="match status" value="1"/>
</dbReference>
<dbReference type="GO" id="GO:0008270">
    <property type="term" value="F:zinc ion binding"/>
    <property type="evidence" value="ECO:0007669"/>
    <property type="project" value="UniProtKB-UniRule"/>
</dbReference>
<feature type="binding site" evidence="6">
    <location>
        <position position="69"/>
    </location>
    <ligand>
        <name>Zn(2+)</name>
        <dbReference type="ChEBI" id="CHEBI:29105"/>
        <label>1</label>
    </ligand>
</feature>
<feature type="binding site" evidence="6">
    <location>
        <position position="158"/>
    </location>
    <ligand>
        <name>Zn(2+)</name>
        <dbReference type="ChEBI" id="CHEBI:29105"/>
        <label>1</label>
    </ligand>
</feature>
<comment type="caution">
    <text evidence="8">The sequence shown here is derived from an EMBL/GenBank/DDBJ whole genome shotgun (WGS) entry which is preliminary data.</text>
</comment>
<evidence type="ECO:0000256" key="4">
    <source>
        <dbReference type="ARBA" id="ARBA00022801"/>
    </source>
</evidence>
<accession>G5GIE8</accession>
<dbReference type="UniPathway" id="UPA00070">
    <property type="reaction ID" value="UER00117"/>
</dbReference>
<keyword evidence="5 6" id="KW-0665">Pyrimidine biosynthesis</keyword>
<dbReference type="GO" id="GO:0004151">
    <property type="term" value="F:dihydroorotase activity"/>
    <property type="evidence" value="ECO:0007669"/>
    <property type="project" value="UniProtKB-UniRule"/>
</dbReference>
<dbReference type="Gene3D" id="3.20.20.140">
    <property type="entry name" value="Metal-dependent hydrolases"/>
    <property type="match status" value="1"/>
</dbReference>
<feature type="binding site" evidence="6">
    <location>
        <position position="101"/>
    </location>
    <ligand>
        <name>substrate</name>
    </ligand>
</feature>
<organism evidence="8 9">
    <name type="scientific">Johnsonella ignava ATCC 51276</name>
    <dbReference type="NCBI Taxonomy" id="679200"/>
    <lineage>
        <taxon>Bacteria</taxon>
        <taxon>Bacillati</taxon>
        <taxon>Bacillota</taxon>
        <taxon>Clostridia</taxon>
        <taxon>Lachnospirales</taxon>
        <taxon>Lachnospiraceae</taxon>
        <taxon>Johnsonella</taxon>
    </lineage>
</organism>
<feature type="binding site" evidence="6">
    <location>
        <position position="185"/>
    </location>
    <ligand>
        <name>Zn(2+)</name>
        <dbReference type="ChEBI" id="CHEBI:29105"/>
        <label>2</label>
    </ligand>
</feature>
<dbReference type="InterPro" id="IPR011059">
    <property type="entry name" value="Metal-dep_hydrolase_composite"/>
</dbReference>
<evidence type="ECO:0000256" key="6">
    <source>
        <dbReference type="HAMAP-Rule" id="MF_00220"/>
    </source>
</evidence>
<dbReference type="CDD" id="cd01317">
    <property type="entry name" value="DHOase_IIa"/>
    <property type="match status" value="1"/>
</dbReference>
<dbReference type="NCBIfam" id="TIGR00857">
    <property type="entry name" value="pyrC_multi"/>
    <property type="match status" value="1"/>
</dbReference>
<dbReference type="eggNOG" id="COG0044">
    <property type="taxonomic scope" value="Bacteria"/>
</dbReference>
<comment type="catalytic activity">
    <reaction evidence="6">
        <text>(S)-dihydroorotate + H2O = N-carbamoyl-L-aspartate + H(+)</text>
        <dbReference type="Rhea" id="RHEA:24296"/>
        <dbReference type="ChEBI" id="CHEBI:15377"/>
        <dbReference type="ChEBI" id="CHEBI:15378"/>
        <dbReference type="ChEBI" id="CHEBI:30864"/>
        <dbReference type="ChEBI" id="CHEBI:32814"/>
        <dbReference type="EC" id="3.5.2.3"/>
    </reaction>
</comment>
<evidence type="ECO:0000313" key="8">
    <source>
        <dbReference type="EMBL" id="EHI55623.1"/>
    </source>
</evidence>
<dbReference type="InterPro" id="IPR032466">
    <property type="entry name" value="Metal_Hydrolase"/>
</dbReference>
<dbReference type="SUPFAM" id="SSF51556">
    <property type="entry name" value="Metallo-dependent hydrolases"/>
    <property type="match status" value="1"/>
</dbReference>
<dbReference type="InterPro" id="IPR004722">
    <property type="entry name" value="DHOase"/>
</dbReference>
<dbReference type="GO" id="GO:0004038">
    <property type="term" value="F:allantoinase activity"/>
    <property type="evidence" value="ECO:0007669"/>
    <property type="project" value="TreeGrafter"/>
</dbReference>
<dbReference type="HOGENOM" id="CLU_015572_1_0_9"/>
<keyword evidence="3 6" id="KW-0479">Metal-binding</keyword>
<dbReference type="InterPro" id="IPR002195">
    <property type="entry name" value="Dihydroorotase_CS"/>
</dbReference>
<dbReference type="GO" id="GO:0044205">
    <property type="term" value="P:'de novo' UMP biosynthetic process"/>
    <property type="evidence" value="ECO:0007669"/>
    <property type="project" value="UniProtKB-UniRule"/>
</dbReference>